<dbReference type="EMBL" id="MK814609">
    <property type="protein sequence ID" value="QCI04215.1"/>
    <property type="molecule type" value="Genomic_DNA"/>
</dbReference>
<keyword evidence="1" id="KW-1133">Transmembrane helix</keyword>
<feature type="transmembrane region" description="Helical" evidence="1">
    <location>
        <begin position="209"/>
        <end position="228"/>
    </location>
</feature>
<reference evidence="2" key="1">
    <citation type="journal article" date="2019" name="Mol. Phylogenet. Evol.">
        <title>Morphological evolution and classification of the red algal order Ceramiales inferred using plastid phylogenomics.</title>
        <authorList>
            <person name="Diaz-Tapia P."/>
            <person name="Pasella M.M."/>
            <person name="Verbruggen H."/>
            <person name="Maggs C.A."/>
        </authorList>
    </citation>
    <scope>NUCLEOTIDE SEQUENCE</scope>
    <source>
        <strain evidence="2">PD2933</strain>
    </source>
</reference>
<gene>
    <name evidence="2" type="primary">orf258</name>
</gene>
<accession>A0A4D6WRP3</accession>
<keyword evidence="1" id="KW-0472">Membrane</keyword>
<geneLocation type="plastid" evidence="2"/>
<feature type="transmembrane region" description="Helical" evidence="1">
    <location>
        <begin position="180"/>
        <end position="203"/>
    </location>
</feature>
<evidence type="ECO:0000256" key="1">
    <source>
        <dbReference type="SAM" id="Phobius"/>
    </source>
</evidence>
<reference evidence="2" key="2">
    <citation type="submission" date="2019-04" db="EMBL/GenBank/DDBJ databases">
        <authorList>
            <person name="Pasella M."/>
        </authorList>
    </citation>
    <scope>NUCLEOTIDE SEQUENCE</scope>
    <source>
        <strain evidence="2">PD2933</strain>
    </source>
</reference>
<name>A0A4D6WRP3_9FLOR</name>
<keyword evidence="2" id="KW-0934">Plastid</keyword>
<evidence type="ECO:0000313" key="2">
    <source>
        <dbReference type="EMBL" id="QCI04215.1"/>
    </source>
</evidence>
<protein>
    <submittedName>
        <fullName evidence="2">Uncharacterized protein</fullName>
    </submittedName>
</protein>
<organism evidence="2">
    <name type="scientific">Anotrichium furcellatum</name>
    <dbReference type="NCBI Taxonomy" id="41999"/>
    <lineage>
        <taxon>Eukaryota</taxon>
        <taxon>Rhodophyta</taxon>
        <taxon>Florideophyceae</taxon>
        <taxon>Rhodymeniophycidae</taxon>
        <taxon>Ceramiales</taxon>
        <taxon>Ceramiaceae</taxon>
        <taxon>Anotrichium</taxon>
    </lineage>
</organism>
<dbReference type="AlphaFoldDB" id="A0A4D6WRP3"/>
<feature type="transmembrane region" description="Helical" evidence="1">
    <location>
        <begin position="138"/>
        <end position="159"/>
    </location>
</feature>
<proteinExistence type="predicted"/>
<sequence length="258" mass="31068">MNLYKYSFSNQVNKSFLRIILDNRFNKFILINYLVVGILVIPYINEIIFYITVSIIAIYFFTKYSQKSNILHQSSKIIPIYIIIYNIFYINSNLNINLLKYFLPKQIIVIHKEGTYIDVFMTYKLLFLPYYVSKIIFIHYLYNIYIMILFLIIEYEIIIDNIVCQLIKVLKILNITYSKIIFMLFLVTQLIERFFINLNYIYISLQIKYSLINLTNLIITLKNVNLYLSKINNDIKCIQLNLWNRSIKFETLIYSLND</sequence>
<feature type="transmembrane region" description="Helical" evidence="1">
    <location>
        <begin position="80"/>
        <end position="103"/>
    </location>
</feature>
<feature type="transmembrane region" description="Helical" evidence="1">
    <location>
        <begin position="28"/>
        <end position="60"/>
    </location>
</feature>
<keyword evidence="1" id="KW-0812">Transmembrane</keyword>